<evidence type="ECO:0000256" key="3">
    <source>
        <dbReference type="ARBA" id="ARBA00012438"/>
    </source>
</evidence>
<proteinExistence type="predicted"/>
<keyword evidence="13 14" id="KW-0472">Membrane</keyword>
<keyword evidence="11 14" id="KW-1133">Transmembrane helix</keyword>
<dbReference type="Gene3D" id="3.30.565.10">
    <property type="entry name" value="Histidine kinase-like ATPase, C-terminal domain"/>
    <property type="match status" value="1"/>
</dbReference>
<keyword evidence="10" id="KW-0067">ATP-binding</keyword>
<dbReference type="PRINTS" id="PR00344">
    <property type="entry name" value="BCTRLSENSOR"/>
</dbReference>
<dbReference type="CDD" id="cd00082">
    <property type="entry name" value="HisKA"/>
    <property type="match status" value="1"/>
</dbReference>
<evidence type="ECO:0000256" key="12">
    <source>
        <dbReference type="ARBA" id="ARBA00023012"/>
    </source>
</evidence>
<dbReference type="Gene3D" id="6.10.340.10">
    <property type="match status" value="1"/>
</dbReference>
<dbReference type="EC" id="2.7.13.3" evidence="3"/>
<dbReference type="InterPro" id="IPR003594">
    <property type="entry name" value="HATPase_dom"/>
</dbReference>
<dbReference type="SMART" id="SM00387">
    <property type="entry name" value="HATPase_c"/>
    <property type="match status" value="1"/>
</dbReference>
<keyword evidence="4" id="KW-1003">Cell membrane</keyword>
<evidence type="ECO:0000256" key="2">
    <source>
        <dbReference type="ARBA" id="ARBA00004651"/>
    </source>
</evidence>
<evidence type="ECO:0000256" key="11">
    <source>
        <dbReference type="ARBA" id="ARBA00022989"/>
    </source>
</evidence>
<dbReference type="SUPFAM" id="SSF55874">
    <property type="entry name" value="ATPase domain of HSP90 chaperone/DNA topoisomerase II/histidine kinase"/>
    <property type="match status" value="1"/>
</dbReference>
<dbReference type="SUPFAM" id="SSF158472">
    <property type="entry name" value="HAMP domain-like"/>
    <property type="match status" value="1"/>
</dbReference>
<dbReference type="InterPro" id="IPR003661">
    <property type="entry name" value="HisK_dim/P_dom"/>
</dbReference>
<evidence type="ECO:0000256" key="10">
    <source>
        <dbReference type="ARBA" id="ARBA00022840"/>
    </source>
</evidence>
<organism evidence="17 18">
    <name type="scientific">Brevibacillus brevis</name>
    <name type="common">Bacillus brevis</name>
    <dbReference type="NCBI Taxonomy" id="1393"/>
    <lineage>
        <taxon>Bacteria</taxon>
        <taxon>Bacillati</taxon>
        <taxon>Bacillota</taxon>
        <taxon>Bacilli</taxon>
        <taxon>Bacillales</taxon>
        <taxon>Paenibacillaceae</taxon>
        <taxon>Brevibacillus</taxon>
    </lineage>
</organism>
<keyword evidence="8" id="KW-0547">Nucleotide-binding</keyword>
<evidence type="ECO:0000313" key="18">
    <source>
        <dbReference type="Proteomes" id="UP001256827"/>
    </source>
</evidence>
<dbReference type="PROSITE" id="PS50109">
    <property type="entry name" value="HIS_KIN"/>
    <property type="match status" value="1"/>
</dbReference>
<evidence type="ECO:0000256" key="1">
    <source>
        <dbReference type="ARBA" id="ARBA00000085"/>
    </source>
</evidence>
<evidence type="ECO:0000313" key="17">
    <source>
        <dbReference type="EMBL" id="WNC13830.1"/>
    </source>
</evidence>
<dbReference type="InterPro" id="IPR036890">
    <property type="entry name" value="HATPase_C_sf"/>
</dbReference>
<dbReference type="SMART" id="SM00304">
    <property type="entry name" value="HAMP"/>
    <property type="match status" value="1"/>
</dbReference>
<sequence>MSIKTRLLLSYIAMIIVPVVLFGLAASTWATVFFGDMARGGNESGKPPFWHVFNQRTELVAGVKFMARHEPDRLLDPGMLASVDGELGAAKAEMVLVKNGEVAFASPSVTKAELEKLVHGPQPPAEMAYRPANGSFMVDSFDFAFGDQSRGTLYFLSDPRELFASGRAFVLTLVLSLLVIIGLTNGVLTYFVSRSIIRPLHQLKQVAEEIKEGNLERSVSLNRKDELGKLGEAFEEMRGRLHDSVRLQLQYEENRKELIASISHDLKTPITGIQACVQAMQAGIADTQSKREKYLKMVANKAEQMNRLIDELFLHSRLDQKKFPFHWERLDMTSFIVAFTEELQLDPRWEDVHISCILDESQPLPVLADREKLGRVMQNIFDNSLKYLEKEEKRIRIALSQGPEQVTVSIEDNGAGIDPAALPHIFDRFYRGDPSRNTDTGGSGLGLAIVKQIVDAHGGSVWADSRLGEGTCIAFTLPRHQTQGRERTSDAF</sequence>
<dbReference type="Pfam" id="PF02518">
    <property type="entry name" value="HATPase_c"/>
    <property type="match status" value="1"/>
</dbReference>
<comment type="subcellular location">
    <subcellularLocation>
        <location evidence="2">Cell membrane</location>
        <topology evidence="2">Multi-pass membrane protein</topology>
    </subcellularLocation>
</comment>
<comment type="catalytic activity">
    <reaction evidence="1">
        <text>ATP + protein L-histidine = ADP + protein N-phospho-L-histidine.</text>
        <dbReference type="EC" id="2.7.13.3"/>
    </reaction>
</comment>
<protein>
    <recommendedName>
        <fullName evidence="3">histidine kinase</fullName>
        <ecNumber evidence="3">2.7.13.3</ecNumber>
    </recommendedName>
</protein>
<accession>A0ABY9T146</accession>
<evidence type="ECO:0000259" key="16">
    <source>
        <dbReference type="PROSITE" id="PS50885"/>
    </source>
</evidence>
<name>A0ABY9T146_BREBE</name>
<dbReference type="Proteomes" id="UP001256827">
    <property type="component" value="Chromosome"/>
</dbReference>
<evidence type="ECO:0000259" key="15">
    <source>
        <dbReference type="PROSITE" id="PS50109"/>
    </source>
</evidence>
<dbReference type="InterPro" id="IPR005467">
    <property type="entry name" value="His_kinase_dom"/>
</dbReference>
<dbReference type="Gene3D" id="1.10.287.130">
    <property type="match status" value="1"/>
</dbReference>
<reference evidence="17 18" key="1">
    <citation type="submission" date="2023-09" db="EMBL/GenBank/DDBJ databases">
        <title>Complete Genome and Methylome dissection of Bacillus brevis NEB573 original source of BbsI restriction endonuclease.</title>
        <authorList>
            <person name="Fomenkov A."/>
            <person name="Roberts R.D."/>
        </authorList>
    </citation>
    <scope>NUCLEOTIDE SEQUENCE [LARGE SCALE GENOMIC DNA]</scope>
    <source>
        <strain evidence="17 18">NEB573</strain>
    </source>
</reference>
<dbReference type="CDD" id="cd06225">
    <property type="entry name" value="HAMP"/>
    <property type="match status" value="1"/>
</dbReference>
<dbReference type="CDD" id="cd00075">
    <property type="entry name" value="HATPase"/>
    <property type="match status" value="1"/>
</dbReference>
<evidence type="ECO:0000256" key="9">
    <source>
        <dbReference type="ARBA" id="ARBA00022777"/>
    </source>
</evidence>
<dbReference type="SMART" id="SM00388">
    <property type="entry name" value="HisKA"/>
    <property type="match status" value="1"/>
</dbReference>
<dbReference type="RefSeq" id="WP_310765449.1">
    <property type="nucleotide sequence ID" value="NZ_CP134050.1"/>
</dbReference>
<dbReference type="EMBL" id="CP134050">
    <property type="protein sequence ID" value="WNC13830.1"/>
    <property type="molecule type" value="Genomic_DNA"/>
</dbReference>
<keyword evidence="9 17" id="KW-0418">Kinase</keyword>
<evidence type="ECO:0000256" key="5">
    <source>
        <dbReference type="ARBA" id="ARBA00022553"/>
    </source>
</evidence>
<dbReference type="InterPro" id="IPR003660">
    <property type="entry name" value="HAMP_dom"/>
</dbReference>
<keyword evidence="18" id="KW-1185">Reference proteome</keyword>
<feature type="transmembrane region" description="Helical" evidence="14">
    <location>
        <begin position="168"/>
        <end position="192"/>
    </location>
</feature>
<keyword evidence="6" id="KW-0808">Transferase</keyword>
<gene>
    <name evidence="17" type="ORF">RGB73_24605</name>
</gene>
<dbReference type="GO" id="GO:0016301">
    <property type="term" value="F:kinase activity"/>
    <property type="evidence" value="ECO:0007669"/>
    <property type="project" value="UniProtKB-KW"/>
</dbReference>
<dbReference type="SUPFAM" id="SSF47384">
    <property type="entry name" value="Homodimeric domain of signal transducing histidine kinase"/>
    <property type="match status" value="1"/>
</dbReference>
<dbReference type="InterPro" id="IPR004358">
    <property type="entry name" value="Sig_transdc_His_kin-like_C"/>
</dbReference>
<feature type="domain" description="HAMP" evidence="16">
    <location>
        <begin position="194"/>
        <end position="246"/>
    </location>
</feature>
<evidence type="ECO:0000256" key="4">
    <source>
        <dbReference type="ARBA" id="ARBA00022475"/>
    </source>
</evidence>
<dbReference type="InterPro" id="IPR036097">
    <property type="entry name" value="HisK_dim/P_sf"/>
</dbReference>
<evidence type="ECO:0000256" key="14">
    <source>
        <dbReference type="SAM" id="Phobius"/>
    </source>
</evidence>
<dbReference type="PANTHER" id="PTHR45528">
    <property type="entry name" value="SENSOR HISTIDINE KINASE CPXA"/>
    <property type="match status" value="1"/>
</dbReference>
<feature type="transmembrane region" description="Helical" evidence="14">
    <location>
        <begin position="7"/>
        <end position="30"/>
    </location>
</feature>
<dbReference type="InterPro" id="IPR050398">
    <property type="entry name" value="HssS/ArlS-like"/>
</dbReference>
<evidence type="ECO:0000256" key="13">
    <source>
        <dbReference type="ARBA" id="ARBA00023136"/>
    </source>
</evidence>
<dbReference type="Pfam" id="PF00512">
    <property type="entry name" value="HisKA"/>
    <property type="match status" value="1"/>
</dbReference>
<evidence type="ECO:0000256" key="8">
    <source>
        <dbReference type="ARBA" id="ARBA00022741"/>
    </source>
</evidence>
<feature type="domain" description="Histidine kinase" evidence="15">
    <location>
        <begin position="261"/>
        <end position="481"/>
    </location>
</feature>
<dbReference type="PROSITE" id="PS50885">
    <property type="entry name" value="HAMP"/>
    <property type="match status" value="1"/>
</dbReference>
<dbReference type="PANTHER" id="PTHR45528:SF1">
    <property type="entry name" value="SENSOR HISTIDINE KINASE CPXA"/>
    <property type="match status" value="1"/>
</dbReference>
<evidence type="ECO:0000256" key="6">
    <source>
        <dbReference type="ARBA" id="ARBA00022679"/>
    </source>
</evidence>
<keyword evidence="12" id="KW-0902">Two-component regulatory system</keyword>
<keyword evidence="7 14" id="KW-0812">Transmembrane</keyword>
<keyword evidence="5" id="KW-0597">Phosphoprotein</keyword>
<dbReference type="Pfam" id="PF00672">
    <property type="entry name" value="HAMP"/>
    <property type="match status" value="1"/>
</dbReference>
<evidence type="ECO:0000256" key="7">
    <source>
        <dbReference type="ARBA" id="ARBA00022692"/>
    </source>
</evidence>